<keyword evidence="5 6" id="KW-0472">Membrane</keyword>
<comment type="subcellular location">
    <subcellularLocation>
        <location evidence="1">Membrane</location>
        <topology evidence="1">Multi-pass membrane protein</topology>
    </subcellularLocation>
</comment>
<dbReference type="PANTHER" id="PTHR43791">
    <property type="entry name" value="PERMEASE-RELATED"/>
    <property type="match status" value="1"/>
</dbReference>
<sequence length="493" mass="55378">MHIEGTDNQEQPIGSHDVAMKLVDNYVRQSITPQQDRACLRRIDLVFMPVMFLSFAVQYLDKACLTGAALFGIIEDLDLVKMYRYSYYTMIFYWGYLLGMLPGAYLCQRLPLGKYVSVIMFLWGGVTVCTIAVHSYQGLLVQRFFLGFTEAGIAPAFSLITAMWYKRREQPLRFAIWFSAAGIGVFFGSLLLYAIGHVHGRLAPWKYQFLVIGAFSSVWGALLWLVLPDSPLTAAFLPSDVKVVAVERMRLEQIGIENKTIKKDQIKEVFTDPKTYFYVVMVFACTIGNGAASGFGSVIVQSFGYSSFKSTILLGVAGVFVFVFTIGAGFISVIWRDTRCYCAMFCCLPVIAGSVMIWKSDWQHKAVPLWGFFILTIFSATYLMILSLVAANTAGHTKKTVTTGLVWASYSTSNGVAPLLVKTQEKGRHYPTAFITIISMMLLTFSLLVSYRVYIYSLNKKRDDMRLVDQDAAALTGFLDMTDCENENFRYQA</sequence>
<dbReference type="AlphaFoldDB" id="A0A0C3GHJ8"/>
<feature type="transmembrane region" description="Helical" evidence="6">
    <location>
        <begin position="370"/>
        <end position="391"/>
    </location>
</feature>
<evidence type="ECO:0000256" key="4">
    <source>
        <dbReference type="ARBA" id="ARBA00022989"/>
    </source>
</evidence>
<name>A0A0C3GHJ8_OIDMZ</name>
<keyword evidence="4 6" id="KW-1133">Transmembrane helix</keyword>
<evidence type="ECO:0000256" key="2">
    <source>
        <dbReference type="ARBA" id="ARBA00022448"/>
    </source>
</evidence>
<evidence type="ECO:0000256" key="6">
    <source>
        <dbReference type="SAM" id="Phobius"/>
    </source>
</evidence>
<dbReference type="STRING" id="913774.A0A0C3GHJ8"/>
<dbReference type="PROSITE" id="PS50850">
    <property type="entry name" value="MFS"/>
    <property type="match status" value="1"/>
</dbReference>
<evidence type="ECO:0000256" key="1">
    <source>
        <dbReference type="ARBA" id="ARBA00004141"/>
    </source>
</evidence>
<feature type="transmembrane region" description="Helical" evidence="6">
    <location>
        <begin position="433"/>
        <end position="455"/>
    </location>
</feature>
<evidence type="ECO:0000313" key="8">
    <source>
        <dbReference type="EMBL" id="KIM95605.1"/>
    </source>
</evidence>
<keyword evidence="3 6" id="KW-0812">Transmembrane</keyword>
<feature type="transmembrane region" description="Helical" evidence="6">
    <location>
        <begin position="340"/>
        <end position="358"/>
    </location>
</feature>
<reference evidence="9" key="2">
    <citation type="submission" date="2015-01" db="EMBL/GenBank/DDBJ databases">
        <title>Evolutionary Origins and Diversification of the Mycorrhizal Mutualists.</title>
        <authorList>
            <consortium name="DOE Joint Genome Institute"/>
            <consortium name="Mycorrhizal Genomics Consortium"/>
            <person name="Kohler A."/>
            <person name="Kuo A."/>
            <person name="Nagy L.G."/>
            <person name="Floudas D."/>
            <person name="Copeland A."/>
            <person name="Barry K.W."/>
            <person name="Cichocki N."/>
            <person name="Veneault-Fourrey C."/>
            <person name="LaButti K."/>
            <person name="Lindquist E.A."/>
            <person name="Lipzen A."/>
            <person name="Lundell T."/>
            <person name="Morin E."/>
            <person name="Murat C."/>
            <person name="Riley R."/>
            <person name="Ohm R."/>
            <person name="Sun H."/>
            <person name="Tunlid A."/>
            <person name="Henrissat B."/>
            <person name="Grigoriev I.V."/>
            <person name="Hibbett D.S."/>
            <person name="Martin F."/>
        </authorList>
    </citation>
    <scope>NUCLEOTIDE SEQUENCE [LARGE SCALE GENOMIC DNA]</scope>
    <source>
        <strain evidence="9">Zn</strain>
    </source>
</reference>
<evidence type="ECO:0000259" key="7">
    <source>
        <dbReference type="PROSITE" id="PS50850"/>
    </source>
</evidence>
<evidence type="ECO:0000256" key="3">
    <source>
        <dbReference type="ARBA" id="ARBA00022692"/>
    </source>
</evidence>
<dbReference type="SUPFAM" id="SSF103473">
    <property type="entry name" value="MFS general substrate transporter"/>
    <property type="match status" value="1"/>
</dbReference>
<dbReference type="PANTHER" id="PTHR43791:SF55">
    <property type="entry name" value="TRANSPORTER, PUTATIVE (AFU_ORTHOLOGUE AFUA_6G01820)-RELATED"/>
    <property type="match status" value="1"/>
</dbReference>
<organism evidence="8 9">
    <name type="scientific">Oidiodendron maius (strain Zn)</name>
    <dbReference type="NCBI Taxonomy" id="913774"/>
    <lineage>
        <taxon>Eukaryota</taxon>
        <taxon>Fungi</taxon>
        <taxon>Dikarya</taxon>
        <taxon>Ascomycota</taxon>
        <taxon>Pezizomycotina</taxon>
        <taxon>Leotiomycetes</taxon>
        <taxon>Leotiomycetes incertae sedis</taxon>
        <taxon>Myxotrichaceae</taxon>
        <taxon>Oidiodendron</taxon>
    </lineage>
</organism>
<dbReference type="EMBL" id="KN832886">
    <property type="protein sequence ID" value="KIM95605.1"/>
    <property type="molecule type" value="Genomic_DNA"/>
</dbReference>
<reference evidence="8 9" key="1">
    <citation type="submission" date="2014-04" db="EMBL/GenBank/DDBJ databases">
        <authorList>
            <consortium name="DOE Joint Genome Institute"/>
            <person name="Kuo A."/>
            <person name="Martino E."/>
            <person name="Perotto S."/>
            <person name="Kohler A."/>
            <person name="Nagy L.G."/>
            <person name="Floudas D."/>
            <person name="Copeland A."/>
            <person name="Barry K.W."/>
            <person name="Cichocki N."/>
            <person name="Veneault-Fourrey C."/>
            <person name="LaButti K."/>
            <person name="Lindquist E.A."/>
            <person name="Lipzen A."/>
            <person name="Lundell T."/>
            <person name="Morin E."/>
            <person name="Murat C."/>
            <person name="Sun H."/>
            <person name="Tunlid A."/>
            <person name="Henrissat B."/>
            <person name="Grigoriev I.V."/>
            <person name="Hibbett D.S."/>
            <person name="Martin F."/>
            <person name="Nordberg H.P."/>
            <person name="Cantor M.N."/>
            <person name="Hua S.X."/>
        </authorList>
    </citation>
    <scope>NUCLEOTIDE SEQUENCE [LARGE SCALE GENOMIC DNA]</scope>
    <source>
        <strain evidence="8 9">Zn</strain>
    </source>
</reference>
<feature type="transmembrane region" description="Helical" evidence="6">
    <location>
        <begin position="118"/>
        <end position="138"/>
    </location>
</feature>
<evidence type="ECO:0000256" key="5">
    <source>
        <dbReference type="ARBA" id="ARBA00023136"/>
    </source>
</evidence>
<dbReference type="InterPro" id="IPR011701">
    <property type="entry name" value="MFS"/>
</dbReference>
<dbReference type="Gene3D" id="1.20.1250.20">
    <property type="entry name" value="MFS general substrate transporter like domains"/>
    <property type="match status" value="2"/>
</dbReference>
<dbReference type="InParanoid" id="A0A0C3GHJ8"/>
<gene>
    <name evidence="8" type="ORF">OIDMADRAFT_133383</name>
</gene>
<dbReference type="HOGENOM" id="CLU_001265_0_5_1"/>
<accession>A0A0C3GHJ8</accession>
<keyword evidence="9" id="KW-1185">Reference proteome</keyword>
<feature type="transmembrane region" description="Helical" evidence="6">
    <location>
        <begin position="45"/>
        <end position="73"/>
    </location>
</feature>
<keyword evidence="2" id="KW-0813">Transport</keyword>
<feature type="transmembrane region" description="Helical" evidence="6">
    <location>
        <begin position="403"/>
        <end position="421"/>
    </location>
</feature>
<dbReference type="GO" id="GO:0016020">
    <property type="term" value="C:membrane"/>
    <property type="evidence" value="ECO:0007669"/>
    <property type="project" value="UniProtKB-SubCell"/>
</dbReference>
<feature type="transmembrane region" description="Helical" evidence="6">
    <location>
        <begin position="276"/>
        <end position="300"/>
    </location>
</feature>
<dbReference type="OrthoDB" id="6730379at2759"/>
<feature type="transmembrane region" description="Helical" evidence="6">
    <location>
        <begin position="312"/>
        <end position="333"/>
    </location>
</feature>
<feature type="domain" description="Major facilitator superfamily (MFS) profile" evidence="7">
    <location>
        <begin position="47"/>
        <end position="462"/>
    </location>
</feature>
<evidence type="ECO:0000313" key="9">
    <source>
        <dbReference type="Proteomes" id="UP000054321"/>
    </source>
</evidence>
<dbReference type="Pfam" id="PF07690">
    <property type="entry name" value="MFS_1"/>
    <property type="match status" value="1"/>
</dbReference>
<dbReference type="Proteomes" id="UP000054321">
    <property type="component" value="Unassembled WGS sequence"/>
</dbReference>
<feature type="transmembrane region" description="Helical" evidence="6">
    <location>
        <begin position="144"/>
        <end position="165"/>
    </location>
</feature>
<feature type="transmembrane region" description="Helical" evidence="6">
    <location>
        <begin position="207"/>
        <end position="227"/>
    </location>
</feature>
<feature type="transmembrane region" description="Helical" evidence="6">
    <location>
        <begin position="85"/>
        <end position="106"/>
    </location>
</feature>
<protein>
    <recommendedName>
        <fullName evidence="7">Major facilitator superfamily (MFS) profile domain-containing protein</fullName>
    </recommendedName>
</protein>
<feature type="transmembrane region" description="Helical" evidence="6">
    <location>
        <begin position="174"/>
        <end position="195"/>
    </location>
</feature>
<dbReference type="InterPro" id="IPR020846">
    <property type="entry name" value="MFS_dom"/>
</dbReference>
<dbReference type="GO" id="GO:0022857">
    <property type="term" value="F:transmembrane transporter activity"/>
    <property type="evidence" value="ECO:0007669"/>
    <property type="project" value="InterPro"/>
</dbReference>
<dbReference type="InterPro" id="IPR036259">
    <property type="entry name" value="MFS_trans_sf"/>
</dbReference>
<proteinExistence type="predicted"/>